<evidence type="ECO:0000313" key="2">
    <source>
        <dbReference type="EMBL" id="TQR87893.1"/>
    </source>
</evidence>
<reference evidence="2 3" key="1">
    <citation type="submission" date="2018-10" db="EMBL/GenBank/DDBJ databases">
        <title>Draft genome of Mycobacterium hodleri strain B.</title>
        <authorList>
            <person name="Amande T.J."/>
            <person name="Mcgenity T.J."/>
        </authorList>
    </citation>
    <scope>NUCLEOTIDE SEQUENCE [LARGE SCALE GENOMIC DNA]</scope>
    <source>
        <strain evidence="2 3">B</strain>
    </source>
</reference>
<dbReference type="Gene3D" id="1.20.1250.20">
    <property type="entry name" value="MFS general substrate transporter like domains"/>
    <property type="match status" value="1"/>
</dbReference>
<dbReference type="RefSeq" id="WP_142550927.1">
    <property type="nucleotide sequence ID" value="NZ_VIFX01000004.1"/>
</dbReference>
<proteinExistence type="predicted"/>
<feature type="transmembrane region" description="Helical" evidence="1">
    <location>
        <begin position="44"/>
        <end position="63"/>
    </location>
</feature>
<keyword evidence="1" id="KW-0812">Transmembrane</keyword>
<dbReference type="Proteomes" id="UP000315759">
    <property type="component" value="Unassembled WGS sequence"/>
</dbReference>
<accession>A0A544W6M3</accession>
<sequence>MPDSPVPDTTRRPRTVTAAFWCWIVAAIFAAAFGMLISTFTTAVVFQVAGLILVVVGLAQGFLAGRARKGSKRFASAAVGLAMAAVAYLGVLLVFAGIAPVGVLIVAVIMVLFITGSAMNQRPTAQHWYDAQDRP</sequence>
<feature type="transmembrane region" description="Helical" evidence="1">
    <location>
        <begin position="101"/>
        <end position="119"/>
    </location>
</feature>
<gene>
    <name evidence="2" type="ORF">D8S82_04630</name>
</gene>
<feature type="transmembrane region" description="Helical" evidence="1">
    <location>
        <begin position="20"/>
        <end position="38"/>
    </location>
</feature>
<comment type="caution">
    <text evidence="2">The sequence shown here is derived from an EMBL/GenBank/DDBJ whole genome shotgun (WGS) entry which is preliminary data.</text>
</comment>
<protein>
    <submittedName>
        <fullName evidence="2">Uncharacterized protein</fullName>
    </submittedName>
</protein>
<keyword evidence="1" id="KW-1133">Transmembrane helix</keyword>
<dbReference type="InterPro" id="IPR036259">
    <property type="entry name" value="MFS_trans_sf"/>
</dbReference>
<dbReference type="EMBL" id="VIFX01000004">
    <property type="protein sequence ID" value="TQR87893.1"/>
    <property type="molecule type" value="Genomic_DNA"/>
</dbReference>
<keyword evidence="1" id="KW-0472">Membrane</keyword>
<keyword evidence="3" id="KW-1185">Reference proteome</keyword>
<name>A0A544W6M3_9MYCO</name>
<organism evidence="2 3">
    <name type="scientific">Mycolicibacterium hodleri</name>
    <dbReference type="NCBI Taxonomy" id="49897"/>
    <lineage>
        <taxon>Bacteria</taxon>
        <taxon>Bacillati</taxon>
        <taxon>Actinomycetota</taxon>
        <taxon>Actinomycetes</taxon>
        <taxon>Mycobacteriales</taxon>
        <taxon>Mycobacteriaceae</taxon>
        <taxon>Mycolicibacterium</taxon>
    </lineage>
</organism>
<dbReference type="SUPFAM" id="SSF103473">
    <property type="entry name" value="MFS general substrate transporter"/>
    <property type="match status" value="1"/>
</dbReference>
<evidence type="ECO:0000256" key="1">
    <source>
        <dbReference type="SAM" id="Phobius"/>
    </source>
</evidence>
<feature type="transmembrane region" description="Helical" evidence="1">
    <location>
        <begin position="75"/>
        <end position="95"/>
    </location>
</feature>
<dbReference type="AlphaFoldDB" id="A0A544W6M3"/>
<evidence type="ECO:0000313" key="3">
    <source>
        <dbReference type="Proteomes" id="UP000315759"/>
    </source>
</evidence>